<feature type="region of interest" description="Disordered" evidence="2">
    <location>
        <begin position="208"/>
        <end position="277"/>
    </location>
</feature>
<feature type="region of interest" description="Disordered" evidence="2">
    <location>
        <begin position="384"/>
        <end position="496"/>
    </location>
</feature>
<dbReference type="KEGG" id="kdj:28969654"/>
<reference evidence="5" key="2">
    <citation type="submission" date="2013-07" db="EMBL/GenBank/DDBJ databases">
        <authorList>
            <consortium name="The Broad Institute Genome Sequencing Platform"/>
            <person name="Cuomo C."/>
            <person name="Litvintseva A."/>
            <person name="Chen Y."/>
            <person name="Heitman J."/>
            <person name="Sun S."/>
            <person name="Springer D."/>
            <person name="Dromer F."/>
            <person name="Young S.K."/>
            <person name="Zeng Q."/>
            <person name="Gargeya S."/>
            <person name="Fitzgerald M."/>
            <person name="Abouelleil A."/>
            <person name="Alvarado L."/>
            <person name="Berlin A.M."/>
            <person name="Chapman S.B."/>
            <person name="Dewar J."/>
            <person name="Goldberg J."/>
            <person name="Griggs A."/>
            <person name="Gujja S."/>
            <person name="Hansen M."/>
            <person name="Howarth C."/>
            <person name="Imamovic A."/>
            <person name="Larimer J."/>
            <person name="McCowan C."/>
            <person name="Murphy C."/>
            <person name="Pearson M."/>
            <person name="Priest M."/>
            <person name="Roberts A."/>
            <person name="Saif S."/>
            <person name="Shea T."/>
            <person name="Sykes S."/>
            <person name="Wortman J."/>
            <person name="Nusbaum C."/>
            <person name="Birren B."/>
        </authorList>
    </citation>
    <scope>NUCLEOTIDE SEQUENCE</scope>
    <source>
        <strain evidence="5">CBS 10117</strain>
    </source>
</reference>
<evidence type="ECO:0000256" key="2">
    <source>
        <dbReference type="SAM" id="MobiDB-lite"/>
    </source>
</evidence>
<feature type="compositionally biased region" description="Polar residues" evidence="2">
    <location>
        <begin position="474"/>
        <end position="494"/>
    </location>
</feature>
<feature type="compositionally biased region" description="Basic and acidic residues" evidence="2">
    <location>
        <begin position="426"/>
        <end position="438"/>
    </location>
</feature>
<feature type="transmembrane region" description="Helical" evidence="3">
    <location>
        <begin position="20"/>
        <end position="40"/>
    </location>
</feature>
<keyword evidence="6" id="KW-1185">Reference proteome</keyword>
<feature type="compositionally biased region" description="Low complexity" evidence="2">
    <location>
        <begin position="240"/>
        <end position="264"/>
    </location>
</feature>
<dbReference type="EMBL" id="KI894033">
    <property type="protein sequence ID" value="OBR83675.1"/>
    <property type="molecule type" value="Genomic_DNA"/>
</dbReference>
<reference evidence="4" key="1">
    <citation type="submission" date="2013-07" db="EMBL/GenBank/DDBJ databases">
        <title>The Genome Sequence of Cryptococcus dejecticola CBS10117.</title>
        <authorList>
            <consortium name="The Broad Institute Genome Sequencing Platform"/>
            <person name="Cuomo C."/>
            <person name="Litvintseva A."/>
            <person name="Chen Y."/>
            <person name="Heitman J."/>
            <person name="Sun S."/>
            <person name="Springer D."/>
            <person name="Dromer F."/>
            <person name="Young S.K."/>
            <person name="Zeng Q."/>
            <person name="Gargeya S."/>
            <person name="Fitzgerald M."/>
            <person name="Abouelleil A."/>
            <person name="Alvarado L."/>
            <person name="Berlin A.M."/>
            <person name="Chapman S.B."/>
            <person name="Dewar J."/>
            <person name="Goldberg J."/>
            <person name="Griggs A."/>
            <person name="Gujja S."/>
            <person name="Hansen M."/>
            <person name="Howarth C."/>
            <person name="Imamovic A."/>
            <person name="Larimer J."/>
            <person name="McCowan C."/>
            <person name="Murphy C."/>
            <person name="Pearson M."/>
            <person name="Priest M."/>
            <person name="Roberts A."/>
            <person name="Saif S."/>
            <person name="Shea T."/>
            <person name="Sykes S."/>
            <person name="Wortman J."/>
            <person name="Nusbaum C."/>
            <person name="Birren B."/>
        </authorList>
    </citation>
    <scope>NUCLEOTIDE SEQUENCE [LARGE SCALE GENOMIC DNA]</scope>
    <source>
        <strain evidence="4">CBS 10117</strain>
    </source>
</reference>
<feature type="compositionally biased region" description="Low complexity" evidence="2">
    <location>
        <begin position="692"/>
        <end position="704"/>
    </location>
</feature>
<keyword evidence="1" id="KW-0175">Coiled coil</keyword>
<keyword evidence="3" id="KW-1133">Transmembrane helix</keyword>
<organism evidence="4">
    <name type="scientific">Kwoniella dejecticola CBS 10117</name>
    <dbReference type="NCBI Taxonomy" id="1296121"/>
    <lineage>
        <taxon>Eukaryota</taxon>
        <taxon>Fungi</taxon>
        <taxon>Dikarya</taxon>
        <taxon>Basidiomycota</taxon>
        <taxon>Agaricomycotina</taxon>
        <taxon>Tremellomycetes</taxon>
        <taxon>Tremellales</taxon>
        <taxon>Cryptococcaceae</taxon>
        <taxon>Kwoniella</taxon>
    </lineage>
</organism>
<dbReference type="OrthoDB" id="2564639at2759"/>
<feature type="compositionally biased region" description="Polar residues" evidence="2">
    <location>
        <begin position="679"/>
        <end position="691"/>
    </location>
</feature>
<dbReference type="GeneID" id="28969654"/>
<feature type="compositionally biased region" description="Polar residues" evidence="2">
    <location>
        <begin position="442"/>
        <end position="451"/>
    </location>
</feature>
<feature type="compositionally biased region" description="Low complexity" evidence="2">
    <location>
        <begin position="660"/>
        <end position="670"/>
    </location>
</feature>
<dbReference type="RefSeq" id="XP_018261517.1">
    <property type="nucleotide sequence ID" value="XM_018409245.1"/>
</dbReference>
<dbReference type="VEuPathDB" id="FungiDB:I303_05955"/>
<dbReference type="AlphaFoldDB" id="A0A1A6A0S5"/>
<feature type="compositionally biased region" description="Low complexity" evidence="2">
    <location>
        <begin position="110"/>
        <end position="129"/>
    </location>
</feature>
<accession>A0A1A6A0S5</accession>
<gene>
    <name evidence="4" type="ORF">I303_05955</name>
    <name evidence="5" type="ORF">I303_105932</name>
</gene>
<keyword evidence="3" id="KW-0812">Transmembrane</keyword>
<reference evidence="5" key="3">
    <citation type="submission" date="2024-02" db="EMBL/GenBank/DDBJ databases">
        <title>Comparative genomics of Cryptococcus and Kwoniella reveals pathogenesis evolution and contrasting modes of karyotype evolution via chromosome fusion or intercentromeric recombination.</title>
        <authorList>
            <person name="Coelho M.A."/>
            <person name="David-Palma M."/>
            <person name="Shea T."/>
            <person name="Bowers K."/>
            <person name="McGinley-Smith S."/>
            <person name="Mohammad A.W."/>
            <person name="Gnirke A."/>
            <person name="Yurkov A.M."/>
            <person name="Nowrousian M."/>
            <person name="Sun S."/>
            <person name="Cuomo C.A."/>
            <person name="Heitman J."/>
        </authorList>
    </citation>
    <scope>NUCLEOTIDE SEQUENCE</scope>
    <source>
        <strain evidence="5">CBS 10117</strain>
    </source>
</reference>
<evidence type="ECO:0000256" key="1">
    <source>
        <dbReference type="SAM" id="Coils"/>
    </source>
</evidence>
<feature type="compositionally biased region" description="Low complexity" evidence="2">
    <location>
        <begin position="162"/>
        <end position="173"/>
    </location>
</feature>
<evidence type="ECO:0000256" key="3">
    <source>
        <dbReference type="SAM" id="Phobius"/>
    </source>
</evidence>
<dbReference type="EMBL" id="CP144536">
    <property type="protein sequence ID" value="WWC63332.1"/>
    <property type="molecule type" value="Genomic_DNA"/>
</dbReference>
<feature type="coiled-coil region" evidence="1">
    <location>
        <begin position="554"/>
        <end position="588"/>
    </location>
</feature>
<keyword evidence="3" id="KW-0472">Membrane</keyword>
<dbReference type="STRING" id="1296121.A0A1A6A0S5"/>
<feature type="compositionally biased region" description="Basic and acidic residues" evidence="2">
    <location>
        <begin position="397"/>
        <end position="414"/>
    </location>
</feature>
<dbReference type="Proteomes" id="UP000078595">
    <property type="component" value="Chromosome 7"/>
</dbReference>
<name>A0A1A6A0S5_9TREE</name>
<feature type="compositionally biased region" description="Pro residues" evidence="2">
    <location>
        <begin position="174"/>
        <end position="188"/>
    </location>
</feature>
<evidence type="ECO:0000313" key="5">
    <source>
        <dbReference type="EMBL" id="WWC63332.1"/>
    </source>
</evidence>
<protein>
    <submittedName>
        <fullName evidence="4">Uncharacterized protein</fullName>
    </submittedName>
</protein>
<feature type="region of interest" description="Disordered" evidence="2">
    <location>
        <begin position="71"/>
        <end position="194"/>
    </location>
</feature>
<evidence type="ECO:0000313" key="4">
    <source>
        <dbReference type="EMBL" id="OBR83675.1"/>
    </source>
</evidence>
<feature type="region of interest" description="Disordered" evidence="2">
    <location>
        <begin position="654"/>
        <end position="733"/>
    </location>
</feature>
<feature type="compositionally biased region" description="Polar residues" evidence="2">
    <location>
        <begin position="718"/>
        <end position="733"/>
    </location>
</feature>
<evidence type="ECO:0000313" key="6">
    <source>
        <dbReference type="Proteomes" id="UP000078595"/>
    </source>
</evidence>
<sequence length="990" mass="107326">MVSALAFDFRFQNSEFSLTARGGSLLAVPLFTLVVIVFSIPTLNEAGIYQDPTSSEMAIFSNKFRCGRTTPQMLNHPFTEGADPPTPLTASHPAPNTSRNPPSAYHESSRSPQKSSASPATTARSTSLSPFSTPIRSRGETIARPPSAAGRARVSPTKSCKSSNTTTPTSGLPPLLPPPSYALPPTPEASPDRRSSVIFVGNQHDIYTRKPSLGSDIKALPAPPSSFTSPFKHARAGSHPSKLSQSPSPRSPSASASTADSAAAKIPNPHVSQSNPRSLLASDHSLTTLDHSTKVGLPGHAEQKHRPMALKLRTSNLDPEVAEKSRVRIKGLPTIDLSHDSDVVAAPQTLIPPTCEDPPKSSCIFNIQAQSRRSTLQRPIVAHEEAPAPLGPSPTHRQSEETIRATTEAKERPRSFSTNDALNITDLDKLRSIDETPRKQRSQPTLNSTAIPVSPTPQRGYISSSTPVPPSAMSEMSVTPGSMYTSLPTGTSAGPSHHFKPFENLPIPWSTIPASDLHKQLGDEEYNAFMGFSLHSIQAAEADSPPRLLPLDILRTSASEEARLRSELERLKEKHVLLVAQRETLSKKIENGLFKIDQIKLHKMVQALGQATGRVDRVSRQIYICNDQINQIECQAKEHLVGVLRIALKKKEDELKKKQSQPQSQAPSPSDLSDGESSHIATPRSTLSSHNHIQTQQQTHTTTIRFLDPQMASPRSPAKSNEGMSVSICPSPSPLSTATVINIDSLSFPIPPDGKRGQNADLERESEIESLTSDSTIIGRSEAQHSSVARVIDWASADVRRNRLEVEICQVEDENEDEDEDFGSTDSHATAICINGNSATNEILIYPPGHSRSLSAPILGLEVPLSAYTSSDDHHVNSIGQVGHQGWSHGYGHERSVSENDYQSHPPSATSAIPVTAPLRVNTQTPFGSGKSRMNANGWRQVNSLTVKVSEKREETKRARMGRESLLETPESILSSLATAPMWTKYGYEA</sequence>
<proteinExistence type="predicted"/>